<name>A0A5E4PL98_9COXI</name>
<dbReference type="SUPFAM" id="SSF54637">
    <property type="entry name" value="Thioesterase/thiol ester dehydrase-isomerase"/>
    <property type="match status" value="1"/>
</dbReference>
<keyword evidence="2" id="KW-1185">Reference proteome</keyword>
<dbReference type="AlphaFoldDB" id="A0A5E4PL98"/>
<reference evidence="1 2" key="1">
    <citation type="submission" date="2019-08" db="EMBL/GenBank/DDBJ databases">
        <authorList>
            <person name="Guy L."/>
        </authorList>
    </citation>
    <scope>NUCLEOTIDE SEQUENCE [LARGE SCALE GENOMIC DNA]</scope>
    <source>
        <strain evidence="1 2">SGT-108</strain>
    </source>
</reference>
<dbReference type="EMBL" id="LR699120">
    <property type="protein sequence ID" value="VVC77042.1"/>
    <property type="molecule type" value="Genomic_DNA"/>
</dbReference>
<sequence>MSATYAYRWTQKIPVCLLRWMINFWPPYLGTGIWIEKITDDFRTITVRMSLRWYNRNYVGTHFGGSMYAMTDPFYMLMLIKNLGENYIVWDKAAYIEFKKPGKDTLRATFAFTREEIQAIRHQADMNEKFVFDRPVDLFDQEGRIVARVVKTLYVRKK</sequence>
<organism evidence="1 2">
    <name type="scientific">Aquicella siphonis</name>
    <dbReference type="NCBI Taxonomy" id="254247"/>
    <lineage>
        <taxon>Bacteria</taxon>
        <taxon>Pseudomonadati</taxon>
        <taxon>Pseudomonadota</taxon>
        <taxon>Gammaproteobacteria</taxon>
        <taxon>Legionellales</taxon>
        <taxon>Coxiellaceae</taxon>
        <taxon>Aquicella</taxon>
    </lineage>
</organism>
<dbReference type="Gene3D" id="3.10.129.10">
    <property type="entry name" value="Hotdog Thioesterase"/>
    <property type="match status" value="1"/>
</dbReference>
<dbReference type="OrthoDB" id="9814774at2"/>
<evidence type="ECO:0008006" key="3">
    <source>
        <dbReference type="Google" id="ProtNLM"/>
    </source>
</evidence>
<evidence type="ECO:0000313" key="2">
    <source>
        <dbReference type="Proteomes" id="UP000324194"/>
    </source>
</evidence>
<proteinExistence type="predicted"/>
<dbReference type="KEGG" id="asip:AQUSIP_23690"/>
<dbReference type="RefSeq" id="WP_148340445.1">
    <property type="nucleotide sequence ID" value="NZ_LR699120.1"/>
</dbReference>
<accession>A0A5E4PL98</accession>
<protein>
    <recommendedName>
        <fullName evidence="3">DUF4442 domain-containing protein</fullName>
    </recommendedName>
</protein>
<dbReference type="InterPro" id="IPR027961">
    <property type="entry name" value="DUF4442"/>
</dbReference>
<evidence type="ECO:0000313" key="1">
    <source>
        <dbReference type="EMBL" id="VVC77042.1"/>
    </source>
</evidence>
<dbReference type="InterPro" id="IPR029069">
    <property type="entry name" value="HotDog_dom_sf"/>
</dbReference>
<gene>
    <name evidence="1" type="ORF">AQUSIP_23690</name>
</gene>
<dbReference type="Proteomes" id="UP000324194">
    <property type="component" value="Chromosome 2"/>
</dbReference>
<dbReference type="Pfam" id="PF14539">
    <property type="entry name" value="DUF4442"/>
    <property type="match status" value="1"/>
</dbReference>